<name>A0A553PEU9_TIGCA</name>
<organism evidence="2 3">
    <name type="scientific">Tigriopus californicus</name>
    <name type="common">Marine copepod</name>
    <dbReference type="NCBI Taxonomy" id="6832"/>
    <lineage>
        <taxon>Eukaryota</taxon>
        <taxon>Metazoa</taxon>
        <taxon>Ecdysozoa</taxon>
        <taxon>Arthropoda</taxon>
        <taxon>Crustacea</taxon>
        <taxon>Multicrustacea</taxon>
        <taxon>Hexanauplia</taxon>
        <taxon>Copepoda</taxon>
        <taxon>Harpacticoida</taxon>
        <taxon>Harpacticidae</taxon>
        <taxon>Tigriopus</taxon>
    </lineage>
</organism>
<evidence type="ECO:0000313" key="2">
    <source>
        <dbReference type="EMBL" id="TRY76196.1"/>
    </source>
</evidence>
<evidence type="ECO:0000256" key="1">
    <source>
        <dbReference type="SAM" id="SignalP"/>
    </source>
</evidence>
<comment type="caution">
    <text evidence="2">The sequence shown here is derived from an EMBL/GenBank/DDBJ whole genome shotgun (WGS) entry which is preliminary data.</text>
</comment>
<feature type="chain" id="PRO_5021743332" evidence="1">
    <location>
        <begin position="25"/>
        <end position="133"/>
    </location>
</feature>
<dbReference type="Proteomes" id="UP000318571">
    <property type="component" value="Chromosome 5"/>
</dbReference>
<protein>
    <submittedName>
        <fullName evidence="2">Uncharacterized protein</fullName>
    </submittedName>
</protein>
<dbReference type="AlphaFoldDB" id="A0A553PEU9"/>
<gene>
    <name evidence="2" type="ORF">TCAL_02654</name>
</gene>
<accession>A0A553PEU9</accession>
<sequence>MIMVQSVMHPHVLILTMLIAIVAAQCVGKIKRGDACRETSECRRNLVCNNWTNGSKLCQPAKCSVSYTEHLAGLQSFEPFVQLLHTRYGRHSEVSPQACPRLILESHSDTMAMVNATKMAWICIWKYSYIAIG</sequence>
<feature type="signal peptide" evidence="1">
    <location>
        <begin position="1"/>
        <end position="24"/>
    </location>
</feature>
<keyword evidence="3" id="KW-1185">Reference proteome</keyword>
<reference evidence="2 3" key="1">
    <citation type="journal article" date="2018" name="Nat. Ecol. Evol.">
        <title>Genomic signatures of mitonuclear coevolution across populations of Tigriopus californicus.</title>
        <authorList>
            <person name="Barreto F.S."/>
            <person name="Watson E.T."/>
            <person name="Lima T.G."/>
            <person name="Willett C.S."/>
            <person name="Edmands S."/>
            <person name="Li W."/>
            <person name="Burton R.S."/>
        </authorList>
    </citation>
    <scope>NUCLEOTIDE SEQUENCE [LARGE SCALE GENOMIC DNA]</scope>
    <source>
        <strain evidence="2 3">San Diego</strain>
    </source>
</reference>
<evidence type="ECO:0000313" key="3">
    <source>
        <dbReference type="Proteomes" id="UP000318571"/>
    </source>
</evidence>
<proteinExistence type="predicted"/>
<dbReference type="EMBL" id="VCGU01000004">
    <property type="protein sequence ID" value="TRY76196.1"/>
    <property type="molecule type" value="Genomic_DNA"/>
</dbReference>
<keyword evidence="1" id="KW-0732">Signal</keyword>